<keyword evidence="4" id="KW-0460">Magnesium</keyword>
<keyword evidence="10" id="KW-1185">Reference proteome</keyword>
<dbReference type="InterPro" id="IPR011764">
    <property type="entry name" value="Biotin_carboxylation_dom"/>
</dbReference>
<evidence type="ECO:0000256" key="4">
    <source>
        <dbReference type="ARBA" id="ARBA00022842"/>
    </source>
</evidence>
<dbReference type="FunFam" id="3.30.470.20:FF:000028">
    <property type="entry name" value="Methylcrotonoyl-CoA carboxylase subunit alpha, mitochondrial"/>
    <property type="match status" value="1"/>
</dbReference>
<evidence type="ECO:0000256" key="5">
    <source>
        <dbReference type="ARBA" id="ARBA00023267"/>
    </source>
</evidence>
<dbReference type="InterPro" id="IPR005481">
    <property type="entry name" value="BC-like_N"/>
</dbReference>
<protein>
    <submittedName>
        <fullName evidence="9">Acetyl-CoA carboxylase biotin carboxylase subunit</fullName>
    </submittedName>
</protein>
<dbReference type="RefSeq" id="WP_096427918.1">
    <property type="nucleotide sequence ID" value="NZ_AP018042.1"/>
</dbReference>
<dbReference type="SUPFAM" id="SSF52440">
    <property type="entry name" value="PreATP-grasp domain"/>
    <property type="match status" value="1"/>
</dbReference>
<reference evidence="10" key="2">
    <citation type="journal article" date="2020" name="Antonie Van Leeuwenhoek">
        <title>Labilibaculum antarcticum sp. nov., a novel facultative anaerobic, psychrotorelant bacterium isolated from marine sediment of Antarctica.</title>
        <authorList>
            <person name="Watanabe M."/>
            <person name="Kojima H."/>
            <person name="Fukui M."/>
        </authorList>
    </citation>
    <scope>NUCLEOTIDE SEQUENCE [LARGE SCALE GENOMIC DNA]</scope>
    <source>
        <strain evidence="10">SPP2</strain>
    </source>
</reference>
<dbReference type="Proteomes" id="UP000218267">
    <property type="component" value="Chromosome"/>
</dbReference>
<evidence type="ECO:0000256" key="6">
    <source>
        <dbReference type="PROSITE-ProRule" id="PRU00409"/>
    </source>
</evidence>
<dbReference type="Pfam" id="PF02785">
    <property type="entry name" value="Biotin_carb_C"/>
    <property type="match status" value="1"/>
</dbReference>
<evidence type="ECO:0000313" key="9">
    <source>
        <dbReference type="EMBL" id="BAX79009.1"/>
    </source>
</evidence>
<dbReference type="GO" id="GO:0005524">
    <property type="term" value="F:ATP binding"/>
    <property type="evidence" value="ECO:0007669"/>
    <property type="project" value="UniProtKB-UniRule"/>
</dbReference>
<keyword evidence="1" id="KW-0436">Ligase</keyword>
<dbReference type="OrthoDB" id="9807469at2"/>
<dbReference type="SMART" id="SM00878">
    <property type="entry name" value="Biotin_carb_C"/>
    <property type="match status" value="1"/>
</dbReference>
<dbReference type="SUPFAM" id="SSF56059">
    <property type="entry name" value="Glutathione synthetase ATP-binding domain-like"/>
    <property type="match status" value="1"/>
</dbReference>
<dbReference type="SUPFAM" id="SSF51246">
    <property type="entry name" value="Rudiment single hybrid motif"/>
    <property type="match status" value="1"/>
</dbReference>
<dbReference type="GO" id="GO:0016874">
    <property type="term" value="F:ligase activity"/>
    <property type="evidence" value="ECO:0007669"/>
    <property type="project" value="UniProtKB-KW"/>
</dbReference>
<evidence type="ECO:0000256" key="1">
    <source>
        <dbReference type="ARBA" id="ARBA00022598"/>
    </source>
</evidence>
<dbReference type="PROSITE" id="PS00867">
    <property type="entry name" value="CPSASE_2"/>
    <property type="match status" value="1"/>
</dbReference>
<dbReference type="GO" id="GO:0046872">
    <property type="term" value="F:metal ion binding"/>
    <property type="evidence" value="ECO:0007669"/>
    <property type="project" value="InterPro"/>
</dbReference>
<dbReference type="InterPro" id="IPR004549">
    <property type="entry name" value="Acetyl_CoA_COase_biotin_COase"/>
</dbReference>
<dbReference type="InterPro" id="IPR005482">
    <property type="entry name" value="Biotin_COase_C"/>
</dbReference>
<dbReference type="PROSITE" id="PS50975">
    <property type="entry name" value="ATP_GRASP"/>
    <property type="match status" value="1"/>
</dbReference>
<dbReference type="FunFam" id="3.40.50.20:FF:000010">
    <property type="entry name" value="Propionyl-CoA carboxylase subunit alpha"/>
    <property type="match status" value="1"/>
</dbReference>
<dbReference type="InterPro" id="IPR011054">
    <property type="entry name" value="Rudment_hybrid_motif"/>
</dbReference>
<evidence type="ECO:0000256" key="3">
    <source>
        <dbReference type="ARBA" id="ARBA00022840"/>
    </source>
</evidence>
<organism evidence="9 10">
    <name type="scientific">Labilibaculum antarcticum</name>
    <dbReference type="NCBI Taxonomy" id="1717717"/>
    <lineage>
        <taxon>Bacteria</taxon>
        <taxon>Pseudomonadati</taxon>
        <taxon>Bacteroidota</taxon>
        <taxon>Bacteroidia</taxon>
        <taxon>Marinilabiliales</taxon>
        <taxon>Marinifilaceae</taxon>
        <taxon>Labilibaculum</taxon>
    </lineage>
</organism>
<name>A0A1Y1CF80_9BACT</name>
<dbReference type="UniPathway" id="UPA00655">
    <property type="reaction ID" value="UER00711"/>
</dbReference>
<dbReference type="InterPro" id="IPR016185">
    <property type="entry name" value="PreATP-grasp_dom_sf"/>
</dbReference>
<dbReference type="NCBIfam" id="NF006367">
    <property type="entry name" value="PRK08591.1"/>
    <property type="match status" value="1"/>
</dbReference>
<keyword evidence="3 6" id="KW-0067">ATP-binding</keyword>
<evidence type="ECO:0000259" key="7">
    <source>
        <dbReference type="PROSITE" id="PS50975"/>
    </source>
</evidence>
<dbReference type="GO" id="GO:2001295">
    <property type="term" value="P:malonyl-CoA biosynthetic process"/>
    <property type="evidence" value="ECO:0007669"/>
    <property type="project" value="UniProtKB-UniPathway"/>
</dbReference>
<feature type="domain" description="ATP-grasp" evidence="7">
    <location>
        <begin position="123"/>
        <end position="320"/>
    </location>
</feature>
<keyword evidence="5" id="KW-0092">Biotin</keyword>
<dbReference type="PROSITE" id="PS50979">
    <property type="entry name" value="BC"/>
    <property type="match status" value="1"/>
</dbReference>
<evidence type="ECO:0000313" key="10">
    <source>
        <dbReference type="Proteomes" id="UP000218267"/>
    </source>
</evidence>
<reference evidence="9 10" key="1">
    <citation type="journal article" date="2018" name="Mar. Genomics">
        <title>Complete genome sequence of Marinifilaceae bacterium strain SPP2, isolated from the Antarctic marine sediment.</title>
        <authorList>
            <person name="Watanabe M."/>
            <person name="Kojima H."/>
            <person name="Fukui M."/>
        </authorList>
    </citation>
    <scope>NUCLEOTIDE SEQUENCE [LARGE SCALE GENOMIC DNA]</scope>
    <source>
        <strain evidence="9 10">SPP2</strain>
    </source>
</reference>
<dbReference type="PANTHER" id="PTHR18866">
    <property type="entry name" value="CARBOXYLASE:PYRUVATE/ACETYL-COA/PROPIONYL-COA CARBOXYLASE"/>
    <property type="match status" value="1"/>
</dbReference>
<evidence type="ECO:0000256" key="2">
    <source>
        <dbReference type="ARBA" id="ARBA00022741"/>
    </source>
</evidence>
<dbReference type="KEGG" id="mbas:ALGA_0619"/>
<keyword evidence="2 6" id="KW-0547">Nucleotide-binding</keyword>
<feature type="domain" description="Biotin carboxylation" evidence="8">
    <location>
        <begin position="4"/>
        <end position="449"/>
    </location>
</feature>
<dbReference type="EMBL" id="AP018042">
    <property type="protein sequence ID" value="BAX79009.1"/>
    <property type="molecule type" value="Genomic_DNA"/>
</dbReference>
<sequence>MIKKISKVLVANRGEIALRVMRSCRELGILSVAVYSDVDRTSMHVRYADQAIHIGPATSAESYLNIDKIIDAAKRVKADAIHPGYGFLSENAEFSRRCEKEGIIFIGPTPEVIGTMGDKITARKTMITSGVPVVPGTKENLKDESTILKTVREIGLPVMIKASAGGGGKGMRMIDKEENILEGLRAAKSEAMASFGDDAVYIEKYISSPHHIEFQILGDKHGNVIHLCERECSVQRRHQKVVEETPSPLMTPELRAQMGEHAVAAAKAVNYHGAGTIEFLVDNDHNYYFLEMNTRLQVEHPITERVTGYDLVKQQILIAEGHELKIKQEDVFQFGHAIECRIYAEDTDNNFMPSPGVITHITEPMGLGVRTDGYVYEGYEIPIHYDPMISKLIVWARTREEAIERMRRALYEYKITGVKTSIKYLEKIMDCPDFRNGTYNTHFIQDNEDFLLAPDEAKQSFEDLAIVTAFIDYHRKLKNTQISSNSATHSKWKEFGRRRGMFRASEN</sequence>
<gene>
    <name evidence="9" type="ORF">ALGA_0619</name>
</gene>
<dbReference type="Pfam" id="PF00289">
    <property type="entry name" value="Biotin_carb_N"/>
    <property type="match status" value="1"/>
</dbReference>
<dbReference type="NCBIfam" id="TIGR00514">
    <property type="entry name" value="accC"/>
    <property type="match status" value="1"/>
</dbReference>
<dbReference type="Pfam" id="PF02786">
    <property type="entry name" value="CPSase_L_D2"/>
    <property type="match status" value="1"/>
</dbReference>
<evidence type="ECO:0000259" key="8">
    <source>
        <dbReference type="PROSITE" id="PS50979"/>
    </source>
</evidence>
<dbReference type="InterPro" id="IPR005479">
    <property type="entry name" value="CPAse_ATP-bd"/>
</dbReference>
<dbReference type="PANTHER" id="PTHR18866:SF33">
    <property type="entry name" value="METHYLCROTONOYL-COA CARBOXYLASE SUBUNIT ALPHA, MITOCHONDRIAL-RELATED"/>
    <property type="match status" value="1"/>
</dbReference>
<accession>A0A1Y1CF80</accession>
<dbReference type="AlphaFoldDB" id="A0A1Y1CF80"/>
<dbReference type="InterPro" id="IPR011761">
    <property type="entry name" value="ATP-grasp"/>
</dbReference>
<dbReference type="FunFam" id="3.30.1490.20:FF:000003">
    <property type="entry name" value="acetyl-CoA carboxylase isoform X1"/>
    <property type="match status" value="1"/>
</dbReference>
<dbReference type="Gene3D" id="3.30.470.20">
    <property type="entry name" value="ATP-grasp fold, B domain"/>
    <property type="match status" value="1"/>
</dbReference>
<proteinExistence type="predicted"/>
<dbReference type="InterPro" id="IPR050856">
    <property type="entry name" value="Biotin_carboxylase_complex"/>
</dbReference>